<evidence type="ECO:0000256" key="2">
    <source>
        <dbReference type="ARBA" id="ARBA00011900"/>
    </source>
</evidence>
<dbReference type="InterPro" id="IPR003356">
    <property type="entry name" value="DNA_methylase_A-5"/>
</dbReference>
<evidence type="ECO:0000313" key="11">
    <source>
        <dbReference type="EMBL" id="QVL33898.1"/>
    </source>
</evidence>
<evidence type="ECO:0000256" key="6">
    <source>
        <dbReference type="ARBA" id="ARBA00022747"/>
    </source>
</evidence>
<keyword evidence="6" id="KW-0680">Restriction system</keyword>
<dbReference type="GO" id="GO:0009307">
    <property type="term" value="P:DNA restriction-modification system"/>
    <property type="evidence" value="ECO:0007669"/>
    <property type="project" value="UniProtKB-KW"/>
</dbReference>
<feature type="coiled-coil region" evidence="8">
    <location>
        <begin position="483"/>
        <end position="517"/>
    </location>
</feature>
<gene>
    <name evidence="11" type="ORF">KIH39_08330</name>
</gene>
<evidence type="ECO:0000256" key="8">
    <source>
        <dbReference type="SAM" id="Coils"/>
    </source>
</evidence>
<dbReference type="GO" id="GO:0003677">
    <property type="term" value="F:DNA binding"/>
    <property type="evidence" value="ECO:0007669"/>
    <property type="project" value="InterPro"/>
</dbReference>
<dbReference type="GO" id="GO:0032259">
    <property type="term" value="P:methylation"/>
    <property type="evidence" value="ECO:0007669"/>
    <property type="project" value="UniProtKB-KW"/>
</dbReference>
<protein>
    <recommendedName>
        <fullName evidence="2">site-specific DNA-methyltransferase (adenine-specific)</fullName>
        <ecNumber evidence="2">2.1.1.72</ecNumber>
    </recommendedName>
</protein>
<evidence type="ECO:0000259" key="9">
    <source>
        <dbReference type="Pfam" id="PF02384"/>
    </source>
</evidence>
<dbReference type="Pfam" id="PF12161">
    <property type="entry name" value="HsdM_N"/>
    <property type="match status" value="1"/>
</dbReference>
<dbReference type="InterPro" id="IPR029063">
    <property type="entry name" value="SAM-dependent_MTases_sf"/>
</dbReference>
<dbReference type="CDD" id="cd02440">
    <property type="entry name" value="AdoMet_MTases"/>
    <property type="match status" value="1"/>
</dbReference>
<dbReference type="PRINTS" id="PR00507">
    <property type="entry name" value="N12N6MTFRASE"/>
</dbReference>
<dbReference type="AlphaFoldDB" id="A0A8E6B8L6"/>
<evidence type="ECO:0000256" key="5">
    <source>
        <dbReference type="ARBA" id="ARBA00022691"/>
    </source>
</evidence>
<evidence type="ECO:0000256" key="7">
    <source>
        <dbReference type="ARBA" id="ARBA00047942"/>
    </source>
</evidence>
<dbReference type="PANTHER" id="PTHR42998">
    <property type="entry name" value="TYPE I RESTRICTION ENZYME HINDVIIP M PROTEIN-RELATED"/>
    <property type="match status" value="1"/>
</dbReference>
<keyword evidence="5" id="KW-0949">S-adenosyl-L-methionine</keyword>
<feature type="domain" description="N6 adenine-specific DNA methyltransferase N-terminal" evidence="10">
    <location>
        <begin position="25"/>
        <end position="123"/>
    </location>
</feature>
<keyword evidence="8" id="KW-0175">Coiled coil</keyword>
<dbReference type="EC" id="2.1.1.72" evidence="2"/>
<name>A0A8E6B8L6_9BACT</name>
<dbReference type="Proteomes" id="UP000676194">
    <property type="component" value="Chromosome"/>
</dbReference>
<evidence type="ECO:0000259" key="10">
    <source>
        <dbReference type="Pfam" id="PF12161"/>
    </source>
</evidence>
<dbReference type="GO" id="GO:0009007">
    <property type="term" value="F:site-specific DNA-methyltransferase (adenine-specific) activity"/>
    <property type="evidence" value="ECO:0007669"/>
    <property type="project" value="UniProtKB-EC"/>
</dbReference>
<evidence type="ECO:0000256" key="4">
    <source>
        <dbReference type="ARBA" id="ARBA00022679"/>
    </source>
</evidence>
<dbReference type="EMBL" id="CP074694">
    <property type="protein sequence ID" value="QVL33898.1"/>
    <property type="molecule type" value="Genomic_DNA"/>
</dbReference>
<proteinExistence type="inferred from homology"/>
<keyword evidence="4" id="KW-0808">Transferase</keyword>
<comment type="catalytic activity">
    <reaction evidence="7">
        <text>a 2'-deoxyadenosine in DNA + S-adenosyl-L-methionine = an N(6)-methyl-2'-deoxyadenosine in DNA + S-adenosyl-L-homocysteine + H(+)</text>
        <dbReference type="Rhea" id="RHEA:15197"/>
        <dbReference type="Rhea" id="RHEA-COMP:12418"/>
        <dbReference type="Rhea" id="RHEA-COMP:12419"/>
        <dbReference type="ChEBI" id="CHEBI:15378"/>
        <dbReference type="ChEBI" id="CHEBI:57856"/>
        <dbReference type="ChEBI" id="CHEBI:59789"/>
        <dbReference type="ChEBI" id="CHEBI:90615"/>
        <dbReference type="ChEBI" id="CHEBI:90616"/>
        <dbReference type="EC" id="2.1.1.72"/>
    </reaction>
</comment>
<dbReference type="KEGG" id="tsph:KIH39_08330"/>
<feature type="domain" description="DNA methylase adenine-specific" evidence="9">
    <location>
        <begin position="146"/>
        <end position="480"/>
    </location>
</feature>
<evidence type="ECO:0000313" key="12">
    <source>
        <dbReference type="Proteomes" id="UP000676194"/>
    </source>
</evidence>
<comment type="similarity">
    <text evidence="1">Belongs to the N(4)/N(6)-methyltransferase family.</text>
</comment>
<evidence type="ECO:0000256" key="1">
    <source>
        <dbReference type="ARBA" id="ARBA00006594"/>
    </source>
</evidence>
<organism evidence="11 12">
    <name type="scientific">Telmatocola sphagniphila</name>
    <dbReference type="NCBI Taxonomy" id="1123043"/>
    <lineage>
        <taxon>Bacteria</taxon>
        <taxon>Pseudomonadati</taxon>
        <taxon>Planctomycetota</taxon>
        <taxon>Planctomycetia</taxon>
        <taxon>Gemmatales</taxon>
        <taxon>Gemmataceae</taxon>
    </lineage>
</organism>
<dbReference type="InterPro" id="IPR052916">
    <property type="entry name" value="Type-I_RE_MTase_Subunit"/>
</dbReference>
<dbReference type="Pfam" id="PF02384">
    <property type="entry name" value="N6_Mtase"/>
    <property type="match status" value="1"/>
</dbReference>
<keyword evidence="12" id="KW-1185">Reference proteome</keyword>
<reference evidence="11" key="1">
    <citation type="submission" date="2021-05" db="EMBL/GenBank/DDBJ databases">
        <title>Complete genome sequence of the cellulolytic planctomycete Telmatocola sphagniphila SP2T and characterization of the first cellulase from planctomycetes.</title>
        <authorList>
            <person name="Rakitin A.L."/>
            <person name="Beletsky A.V."/>
            <person name="Naumoff D.G."/>
            <person name="Kulichevskaya I.S."/>
            <person name="Mardanov A.V."/>
            <person name="Ravin N.V."/>
            <person name="Dedysh S.N."/>
        </authorList>
    </citation>
    <scope>NUCLEOTIDE SEQUENCE</scope>
    <source>
        <strain evidence="11">SP2T</strain>
    </source>
</reference>
<dbReference type="REBASE" id="485724">
    <property type="entry name" value="M.TspSP2TORF8330P"/>
</dbReference>
<dbReference type="PANTHER" id="PTHR42998:SF1">
    <property type="entry name" value="TYPE I RESTRICTION ENZYME HINDI METHYLASE SUBUNIT"/>
    <property type="match status" value="1"/>
</dbReference>
<dbReference type="Gene3D" id="3.40.50.150">
    <property type="entry name" value="Vaccinia Virus protein VP39"/>
    <property type="match status" value="1"/>
</dbReference>
<accession>A0A8E6B8L6</accession>
<dbReference type="RefSeq" id="WP_213498874.1">
    <property type="nucleotide sequence ID" value="NZ_CP074694.1"/>
</dbReference>
<keyword evidence="3 11" id="KW-0489">Methyltransferase</keyword>
<evidence type="ECO:0000256" key="3">
    <source>
        <dbReference type="ARBA" id="ARBA00022603"/>
    </source>
</evidence>
<sequence length="522" mass="59127">MAKNDSELEPPPWHTAEEKRDLAKWNSSEYAVPFLGLLFLRYAELKFLLAKKKRTQQNSTRRPWGKKEYHSKGIVYLPSHVRFSQLLMLPETEPLGNTLEAMMEAVESHNPDLKGALPRNYSSIESASLRSMLQTVSNLAIETRGERFGKIFEYFLSQLAPTAQHKGGSSTPNSLAKLIVEILEPNRGKIFDPCCGLGGMFISCADYLRARSGKPPSAISFYGQERVEETRLLARLNLAVHGLCGDIRPGNTYYDNPHNSLEKFDFVLANPPFNEDQFDKEKVQGDPRLPFGKPRLDNANYLWIQLFYSSLNSQGRAGFVMANSAAEGRQSDGEIRNKLLQTNAVDVIIAIGPNFFYTGPLPCSLWFLDKAKAQTSRKDQVLFIDARSIFQPRERTQRQFSPKQIEFIANIVRLYRGEKPKFVASDEAEFPNQIPDFKQTFPKRKYTNVPRLCQVATLKEIETQAGSLNPARYVTVAEKNKAEPNLTKRLRSLSEELKVLNKQASKLEKQVAASIAKLLEKE</sequence>
<dbReference type="InterPro" id="IPR022749">
    <property type="entry name" value="D12N6_MeTrfase_N"/>
</dbReference>
<dbReference type="GO" id="GO:0008170">
    <property type="term" value="F:N-methyltransferase activity"/>
    <property type="evidence" value="ECO:0007669"/>
    <property type="project" value="InterPro"/>
</dbReference>
<dbReference type="PROSITE" id="PS00092">
    <property type="entry name" value="N6_MTASE"/>
    <property type="match status" value="1"/>
</dbReference>
<dbReference type="InterPro" id="IPR002052">
    <property type="entry name" value="DNA_methylase_N6_adenine_CS"/>
</dbReference>
<dbReference type="InterPro" id="IPR038333">
    <property type="entry name" value="T1MK-like_N_sf"/>
</dbReference>
<dbReference type="Gene3D" id="1.20.1260.30">
    <property type="match status" value="1"/>
</dbReference>
<dbReference type="SUPFAM" id="SSF53335">
    <property type="entry name" value="S-adenosyl-L-methionine-dependent methyltransferases"/>
    <property type="match status" value="1"/>
</dbReference>